<comment type="subcellular location">
    <subcellularLocation>
        <location evidence="1">Nucleus</location>
    </subcellularLocation>
</comment>
<evidence type="ECO:0000256" key="5">
    <source>
        <dbReference type="ARBA" id="ARBA00023242"/>
    </source>
</evidence>
<dbReference type="GO" id="GO:0005634">
    <property type="term" value="C:nucleus"/>
    <property type="evidence" value="ECO:0007669"/>
    <property type="project" value="UniProtKB-SubCell"/>
</dbReference>
<keyword evidence="2" id="KW-0805">Transcription regulation</keyword>
<dbReference type="EMBL" id="JAIWYP010000004">
    <property type="protein sequence ID" value="KAH3836032.1"/>
    <property type="molecule type" value="Genomic_DNA"/>
</dbReference>
<feature type="compositionally biased region" description="Pro residues" evidence="6">
    <location>
        <begin position="178"/>
        <end position="188"/>
    </location>
</feature>
<feature type="region of interest" description="Disordered" evidence="6">
    <location>
        <begin position="385"/>
        <end position="416"/>
    </location>
</feature>
<dbReference type="GO" id="GO:0003677">
    <property type="term" value="F:DNA binding"/>
    <property type="evidence" value="ECO:0007669"/>
    <property type="project" value="UniProtKB-KW"/>
</dbReference>
<dbReference type="Pfam" id="PF00319">
    <property type="entry name" value="SRF-TF"/>
    <property type="match status" value="1"/>
</dbReference>
<feature type="compositionally biased region" description="Polar residues" evidence="6">
    <location>
        <begin position="219"/>
        <end position="230"/>
    </location>
</feature>
<name>A0A9D4KA75_DREPO</name>
<dbReference type="AlphaFoldDB" id="A0A9D4KA75"/>
<dbReference type="InterPro" id="IPR002100">
    <property type="entry name" value="TF_MADSbox"/>
</dbReference>
<dbReference type="Proteomes" id="UP000828390">
    <property type="component" value="Unassembled WGS sequence"/>
</dbReference>
<dbReference type="SUPFAM" id="SSF55455">
    <property type="entry name" value="SRF-like"/>
    <property type="match status" value="1"/>
</dbReference>
<dbReference type="InterPro" id="IPR036879">
    <property type="entry name" value="TF_MADSbox_sf"/>
</dbReference>
<dbReference type="PANTHER" id="PTHR48019">
    <property type="entry name" value="SERUM RESPONSE FACTOR HOMOLOG"/>
    <property type="match status" value="1"/>
</dbReference>
<feature type="region of interest" description="Disordered" evidence="6">
    <location>
        <begin position="151"/>
        <end position="230"/>
    </location>
</feature>
<evidence type="ECO:0000256" key="3">
    <source>
        <dbReference type="ARBA" id="ARBA00023125"/>
    </source>
</evidence>
<reference evidence="8" key="2">
    <citation type="submission" date="2020-11" db="EMBL/GenBank/DDBJ databases">
        <authorList>
            <person name="McCartney M.A."/>
            <person name="Auch B."/>
            <person name="Kono T."/>
            <person name="Mallez S."/>
            <person name="Becker A."/>
            <person name="Gohl D.M."/>
            <person name="Silverstein K.A.T."/>
            <person name="Koren S."/>
            <person name="Bechman K.B."/>
            <person name="Herman A."/>
            <person name="Abrahante J.E."/>
            <person name="Garbe J."/>
        </authorList>
    </citation>
    <scope>NUCLEOTIDE SEQUENCE</scope>
    <source>
        <strain evidence="8">Duluth1</strain>
        <tissue evidence="8">Whole animal</tissue>
    </source>
</reference>
<dbReference type="GO" id="GO:0046983">
    <property type="term" value="F:protein dimerization activity"/>
    <property type="evidence" value="ECO:0007669"/>
    <property type="project" value="InterPro"/>
</dbReference>
<keyword evidence="4" id="KW-0804">Transcription</keyword>
<evidence type="ECO:0000259" key="7">
    <source>
        <dbReference type="PROSITE" id="PS50066"/>
    </source>
</evidence>
<keyword evidence="9" id="KW-1185">Reference proteome</keyword>
<keyword evidence="3" id="KW-0238">DNA-binding</keyword>
<sequence length="416" mass="44528">VTFTKRKFGLMKKAYELSVLCDCEIALIIFTSNNKLYQYASSDMDKVLLKYTEYNDTVVSQTNKDIVEMLNKKGDEKGDMDDDDSYQLTPQTEAKYKNVDEQYARVMTGQFGQQPGVMPVSVPVPNVAFTQGQQFSTQDLGASNIVLLQHHPGGGLQATNTRPMLSPGDGGRASVSPGPQPSSSPVPQPVALHQVRTSQDEGQGKGRPNLRVVIPNKDSPPSQKQQSTALQTPIVSIQTPSGATMQSALLTSGLNTADLEKLMEPLLNQMSGAQMSVGPLTAAVQASGLFNQGLTLTPTSSGQLQFPMINMSQLKAQLDKNIKLEPPESSKAENFVGLSQAQLSRLMSSGLVSTAGLGINTNTITLPAHMLKGMQGMQVPVMLSSNPNLQLSTGNQSGEDGDPSPAKRARTTDSDT</sequence>
<feature type="domain" description="MADS-box" evidence="7">
    <location>
        <begin position="1"/>
        <end position="43"/>
    </location>
</feature>
<accession>A0A9D4KA75</accession>
<evidence type="ECO:0000313" key="9">
    <source>
        <dbReference type="Proteomes" id="UP000828390"/>
    </source>
</evidence>
<feature type="compositionally biased region" description="Polar residues" evidence="6">
    <location>
        <begin position="385"/>
        <end position="398"/>
    </location>
</feature>
<dbReference type="SMART" id="SM00432">
    <property type="entry name" value="MADS"/>
    <property type="match status" value="1"/>
</dbReference>
<protein>
    <recommendedName>
        <fullName evidence="7">MADS-box domain-containing protein</fullName>
    </recommendedName>
</protein>
<evidence type="ECO:0000256" key="1">
    <source>
        <dbReference type="ARBA" id="ARBA00004123"/>
    </source>
</evidence>
<evidence type="ECO:0000256" key="6">
    <source>
        <dbReference type="SAM" id="MobiDB-lite"/>
    </source>
</evidence>
<reference evidence="8" key="1">
    <citation type="journal article" date="2019" name="bioRxiv">
        <title>The Genome of the Zebra Mussel, Dreissena polymorpha: A Resource for Invasive Species Research.</title>
        <authorList>
            <person name="McCartney M.A."/>
            <person name="Auch B."/>
            <person name="Kono T."/>
            <person name="Mallez S."/>
            <person name="Zhang Y."/>
            <person name="Obille A."/>
            <person name="Becker A."/>
            <person name="Abrahante J.E."/>
            <person name="Garbe J."/>
            <person name="Badalamenti J.P."/>
            <person name="Herman A."/>
            <person name="Mangelson H."/>
            <person name="Liachko I."/>
            <person name="Sullivan S."/>
            <person name="Sone E.D."/>
            <person name="Koren S."/>
            <person name="Silverstein K.A.T."/>
            <person name="Beckman K.B."/>
            <person name="Gohl D.M."/>
        </authorList>
    </citation>
    <scope>NUCLEOTIDE SEQUENCE</scope>
    <source>
        <strain evidence="8">Duluth1</strain>
        <tissue evidence="8">Whole animal</tissue>
    </source>
</reference>
<evidence type="ECO:0000313" key="8">
    <source>
        <dbReference type="EMBL" id="KAH3836032.1"/>
    </source>
</evidence>
<organism evidence="8 9">
    <name type="scientific">Dreissena polymorpha</name>
    <name type="common">Zebra mussel</name>
    <name type="synonym">Mytilus polymorpha</name>
    <dbReference type="NCBI Taxonomy" id="45954"/>
    <lineage>
        <taxon>Eukaryota</taxon>
        <taxon>Metazoa</taxon>
        <taxon>Spiralia</taxon>
        <taxon>Lophotrochozoa</taxon>
        <taxon>Mollusca</taxon>
        <taxon>Bivalvia</taxon>
        <taxon>Autobranchia</taxon>
        <taxon>Heteroconchia</taxon>
        <taxon>Euheterodonta</taxon>
        <taxon>Imparidentia</taxon>
        <taxon>Neoheterodontei</taxon>
        <taxon>Myida</taxon>
        <taxon>Dreissenoidea</taxon>
        <taxon>Dreissenidae</taxon>
        <taxon>Dreissena</taxon>
    </lineage>
</organism>
<feature type="non-terminal residue" evidence="8">
    <location>
        <position position="416"/>
    </location>
</feature>
<evidence type="ECO:0000256" key="2">
    <source>
        <dbReference type="ARBA" id="ARBA00023015"/>
    </source>
</evidence>
<dbReference type="Gene3D" id="3.40.1810.10">
    <property type="entry name" value="Transcription factor, MADS-box"/>
    <property type="match status" value="1"/>
</dbReference>
<gene>
    <name evidence="8" type="ORF">DPMN_109401</name>
</gene>
<keyword evidence="5" id="KW-0539">Nucleus</keyword>
<proteinExistence type="predicted"/>
<comment type="caution">
    <text evidence="8">The sequence shown here is derived from an EMBL/GenBank/DDBJ whole genome shotgun (WGS) entry which is preliminary data.</text>
</comment>
<dbReference type="InterPro" id="IPR050142">
    <property type="entry name" value="MADS-box/MEF2_TF"/>
</dbReference>
<evidence type="ECO:0000256" key="4">
    <source>
        <dbReference type="ARBA" id="ARBA00023163"/>
    </source>
</evidence>
<dbReference type="PROSITE" id="PS50066">
    <property type="entry name" value="MADS_BOX_2"/>
    <property type="match status" value="1"/>
</dbReference>
<dbReference type="PRINTS" id="PR00404">
    <property type="entry name" value="MADSDOMAIN"/>
</dbReference>